<evidence type="ECO:0000256" key="1">
    <source>
        <dbReference type="ARBA" id="ARBA00006611"/>
    </source>
</evidence>
<dbReference type="GO" id="GO:0016887">
    <property type="term" value="F:ATP hydrolysis activity"/>
    <property type="evidence" value="ECO:0007669"/>
    <property type="project" value="InterPro"/>
</dbReference>
<keyword evidence="5" id="KW-1185">Reference proteome</keyword>
<dbReference type="AlphaFoldDB" id="A0A211YR68"/>
<dbReference type="InterPro" id="IPR001482">
    <property type="entry name" value="T2SS/T4SS_dom"/>
</dbReference>
<dbReference type="PANTHER" id="PTHR30486">
    <property type="entry name" value="TWITCHING MOTILITY PROTEIN PILT"/>
    <property type="match status" value="1"/>
</dbReference>
<feature type="domain" description="AAA+ ATPase" evidence="3">
    <location>
        <begin position="256"/>
        <end position="387"/>
    </location>
</feature>
<evidence type="ECO:0000313" key="4">
    <source>
        <dbReference type="EMBL" id="OWJ55545.1"/>
    </source>
</evidence>
<evidence type="ECO:0000313" key="5">
    <source>
        <dbReference type="Proteomes" id="UP000196694"/>
    </source>
</evidence>
<dbReference type="OrthoDB" id="33500at2157"/>
<feature type="region of interest" description="Disordered" evidence="2">
    <location>
        <begin position="518"/>
        <end position="539"/>
    </location>
</feature>
<reference evidence="4 5" key="1">
    <citation type="submission" date="2017-05" db="EMBL/GenBank/DDBJ databases">
        <title>The draft genome of the hyperthermophilic archaeon 'Pyrodictium delaneyi strain Hulk', an iron and nitrate reducer, reveals the capacity for sulfate reduction.</title>
        <authorList>
            <person name="Demey L.M."/>
            <person name="Miller C."/>
            <person name="Manzella M."/>
            <person name="Reguera G."/>
            <person name="Kashefi K."/>
        </authorList>
    </citation>
    <scope>NUCLEOTIDE SEQUENCE [LARGE SCALE GENOMIC DNA]</scope>
    <source>
        <strain evidence="4 5">Hulk</strain>
    </source>
</reference>
<gene>
    <name evidence="4" type="ORF">Pdsh_01780</name>
</gene>
<dbReference type="SUPFAM" id="SSF52540">
    <property type="entry name" value="P-loop containing nucleoside triphosphate hydrolases"/>
    <property type="match status" value="1"/>
</dbReference>
<accession>A0A211YR68</accession>
<sequence length="539" mass="61160">MERLAENKQADGRTVETLSEYSVLDEPSIVVRIVEDVDGRRFYHVEEPQLTDIGKKAYSIILSRIMNDLRLLRRFSELEDLGEGLREAYKLAHSVIKRWKGRLRRLGRDPEQEALGVAYYIARDLVGYGRLDPMIRDPYIEDISCNGLYTPVFVYHTEFEWLTSGLTFSDPVELERVVMKLALRAGREPSLARPIVEGVLRPEGYRVHIVLDIVSRRGHSFTVRKFRAEPFTIVELINRGTLDEGVAALLWAAIQYKQGVVIYGPTGSGKTTLLNALAMLLPPEYKIVTIEDTPEIYIPFHDNWTAMHTRLSDMPGVQNVTLQAQVESALRMRPDVIIVGEIRSREAFAFFQALATGHGGLTTVHAESAGVLIRRLASPPMNVPKSLIAAAKLYVNILRIEKGGRVYRKITRVDETRLYDVEHDEVTLGRLFQWDSRGDTWMLVSRSSKFVESIAELLVTTPRDVWRDLEMRATVLRWAAIKKMDMLELHEIIRMYMRDPDSVYQEAVSETDPYVFKPAQAEAADGGSSGGAREAGRKV</sequence>
<comment type="caution">
    <text evidence="4">The sequence shown here is derived from an EMBL/GenBank/DDBJ whole genome shotgun (WGS) entry which is preliminary data.</text>
</comment>
<evidence type="ECO:0000259" key="3">
    <source>
        <dbReference type="SMART" id="SM00382"/>
    </source>
</evidence>
<organism evidence="4 5">
    <name type="scientific">Pyrodictium delaneyi</name>
    <dbReference type="NCBI Taxonomy" id="1273541"/>
    <lineage>
        <taxon>Archaea</taxon>
        <taxon>Thermoproteota</taxon>
        <taxon>Thermoprotei</taxon>
        <taxon>Desulfurococcales</taxon>
        <taxon>Pyrodictiaceae</taxon>
        <taxon>Pyrodictium</taxon>
    </lineage>
</organism>
<comment type="similarity">
    <text evidence="1">Belongs to the GSP E family.</text>
</comment>
<dbReference type="SMART" id="SM00382">
    <property type="entry name" value="AAA"/>
    <property type="match status" value="1"/>
</dbReference>
<dbReference type="Gene3D" id="3.40.50.300">
    <property type="entry name" value="P-loop containing nucleotide triphosphate hydrolases"/>
    <property type="match status" value="1"/>
</dbReference>
<evidence type="ECO:0000256" key="2">
    <source>
        <dbReference type="SAM" id="MobiDB-lite"/>
    </source>
</evidence>
<dbReference type="Pfam" id="PF00437">
    <property type="entry name" value="T2SSE"/>
    <property type="match status" value="1"/>
</dbReference>
<dbReference type="Proteomes" id="UP000196694">
    <property type="component" value="Unassembled WGS sequence"/>
</dbReference>
<proteinExistence type="inferred from homology"/>
<name>A0A211YR68_9CREN</name>
<dbReference type="CDD" id="cd01130">
    <property type="entry name" value="VirB11-like_ATPase"/>
    <property type="match status" value="1"/>
</dbReference>
<dbReference type="PANTHER" id="PTHR30486:SF6">
    <property type="entry name" value="TYPE IV PILUS RETRACTATION ATPASE PILT"/>
    <property type="match status" value="1"/>
</dbReference>
<dbReference type="InterPro" id="IPR050921">
    <property type="entry name" value="T4SS_GSP_E_ATPase"/>
</dbReference>
<dbReference type="InterPro" id="IPR003593">
    <property type="entry name" value="AAA+_ATPase"/>
</dbReference>
<dbReference type="InterPro" id="IPR027417">
    <property type="entry name" value="P-loop_NTPase"/>
</dbReference>
<dbReference type="EMBL" id="NCQP01000001">
    <property type="protein sequence ID" value="OWJ55545.1"/>
    <property type="molecule type" value="Genomic_DNA"/>
</dbReference>
<protein>
    <submittedName>
        <fullName evidence="4">Type II secretory protein</fullName>
    </submittedName>
</protein>
<dbReference type="Gene3D" id="3.30.450.380">
    <property type="match status" value="1"/>
</dbReference>